<evidence type="ECO:0000256" key="7">
    <source>
        <dbReference type="ARBA" id="ARBA00048558"/>
    </source>
</evidence>
<dbReference type="NCBIfam" id="TIGR00460">
    <property type="entry name" value="fmt"/>
    <property type="match status" value="1"/>
</dbReference>
<evidence type="ECO:0000256" key="6">
    <source>
        <dbReference type="ARBA" id="ARBA00022917"/>
    </source>
</evidence>
<evidence type="ECO:0000313" key="11">
    <source>
        <dbReference type="EMBL" id="MCX2979951.1"/>
    </source>
</evidence>
<sequence length="319" mass="34005">MNLDSRGLRVAFAGTPEFAAAHLQALLETRHSVVAVYTQPDRPAGRGRRLTPSPVKSLAAAAGIEVRQPPSLKDPIAQAQLAELQLDVLVVVAYGLILPQAVLNSPRYGCLNVHGSLLPRWRGAAPIQRAIEAGDDKSGICIMGMEAGLDTGPVLAVRSIELGADTTAAVLHDQLIELGSAALLEVLDDLPAHLASAIIQDDTAATYAHKITKAEAAVDWQKSSAAIHHQICAFNPFPVCWSNLQDERVKIWQSQQTTTDYPAGHPGEIVALEKDAIIVACGNGHLRLLQLQFPGGKSLPSSQLLLSRSQLLACGNRFS</sequence>
<evidence type="ECO:0000256" key="1">
    <source>
        <dbReference type="ARBA" id="ARBA00002606"/>
    </source>
</evidence>
<comment type="similarity">
    <text evidence="2 8">Belongs to the Fmt family.</text>
</comment>
<dbReference type="CDD" id="cd08704">
    <property type="entry name" value="Met_tRNA_FMT_C"/>
    <property type="match status" value="1"/>
</dbReference>
<comment type="function">
    <text evidence="1 8">Attaches a formyl group to the free amino group of methionyl-tRNA(fMet). The formyl group appears to play a dual role in the initiator identity of N-formylmethionyl-tRNA by promoting its recognition by IF2 and preventing the misappropriation of this tRNA by the elongation apparatus.</text>
</comment>
<dbReference type="Gene3D" id="3.40.50.170">
    <property type="entry name" value="Formyl transferase, N-terminal domain"/>
    <property type="match status" value="1"/>
</dbReference>
<dbReference type="GO" id="GO:0004479">
    <property type="term" value="F:methionyl-tRNA formyltransferase activity"/>
    <property type="evidence" value="ECO:0007669"/>
    <property type="project" value="UniProtKB-EC"/>
</dbReference>
<dbReference type="CDD" id="cd08646">
    <property type="entry name" value="FMT_core_Met-tRNA-FMT_N"/>
    <property type="match status" value="1"/>
</dbReference>
<comment type="catalytic activity">
    <reaction evidence="7 8">
        <text>L-methionyl-tRNA(fMet) + (6R)-10-formyltetrahydrofolate = N-formyl-L-methionyl-tRNA(fMet) + (6S)-5,6,7,8-tetrahydrofolate + H(+)</text>
        <dbReference type="Rhea" id="RHEA:24380"/>
        <dbReference type="Rhea" id="RHEA-COMP:9952"/>
        <dbReference type="Rhea" id="RHEA-COMP:9953"/>
        <dbReference type="ChEBI" id="CHEBI:15378"/>
        <dbReference type="ChEBI" id="CHEBI:57453"/>
        <dbReference type="ChEBI" id="CHEBI:78530"/>
        <dbReference type="ChEBI" id="CHEBI:78844"/>
        <dbReference type="ChEBI" id="CHEBI:195366"/>
        <dbReference type="EC" id="2.1.2.9"/>
    </reaction>
</comment>
<evidence type="ECO:0000259" key="10">
    <source>
        <dbReference type="Pfam" id="PF02911"/>
    </source>
</evidence>
<dbReference type="InterPro" id="IPR037022">
    <property type="entry name" value="Formyl_trans_C_sf"/>
</dbReference>
<dbReference type="InterPro" id="IPR044135">
    <property type="entry name" value="Met-tRNA-FMT_C"/>
</dbReference>
<dbReference type="InterPro" id="IPR002376">
    <property type="entry name" value="Formyl_transf_N"/>
</dbReference>
<dbReference type="EC" id="2.1.2.9" evidence="3 8"/>
<dbReference type="PANTHER" id="PTHR11138:SF5">
    <property type="entry name" value="METHIONYL-TRNA FORMYLTRANSFERASE, MITOCHONDRIAL"/>
    <property type="match status" value="1"/>
</dbReference>
<organism evidence="11 12">
    <name type="scientific">Candidatus Litorirhabdus singularis</name>
    <dbReference type="NCBI Taxonomy" id="2518993"/>
    <lineage>
        <taxon>Bacteria</taxon>
        <taxon>Pseudomonadati</taxon>
        <taxon>Pseudomonadota</taxon>
        <taxon>Gammaproteobacteria</taxon>
        <taxon>Cellvibrionales</taxon>
        <taxon>Halieaceae</taxon>
        <taxon>Candidatus Litorirhabdus</taxon>
    </lineage>
</organism>
<dbReference type="PANTHER" id="PTHR11138">
    <property type="entry name" value="METHIONYL-TRNA FORMYLTRANSFERASE"/>
    <property type="match status" value="1"/>
</dbReference>
<evidence type="ECO:0000256" key="5">
    <source>
        <dbReference type="ARBA" id="ARBA00022679"/>
    </source>
</evidence>
<dbReference type="HAMAP" id="MF_00182">
    <property type="entry name" value="Formyl_trans"/>
    <property type="match status" value="1"/>
</dbReference>
<dbReference type="InterPro" id="IPR005793">
    <property type="entry name" value="Formyl_trans_C"/>
</dbReference>
<feature type="domain" description="Formyl transferase C-terminal" evidence="10">
    <location>
        <begin position="210"/>
        <end position="305"/>
    </location>
</feature>
<dbReference type="RefSeq" id="WP_279243935.1">
    <property type="nucleotide sequence ID" value="NZ_SHNN01000001.1"/>
</dbReference>
<protein>
    <recommendedName>
        <fullName evidence="4 8">Methionyl-tRNA formyltransferase</fullName>
        <ecNumber evidence="3 8">2.1.2.9</ecNumber>
    </recommendedName>
</protein>
<feature type="domain" description="Formyl transferase N-terminal" evidence="9">
    <location>
        <begin position="9"/>
        <end position="187"/>
    </location>
</feature>
<dbReference type="InterPro" id="IPR011034">
    <property type="entry name" value="Formyl_transferase-like_C_sf"/>
</dbReference>
<evidence type="ECO:0000256" key="3">
    <source>
        <dbReference type="ARBA" id="ARBA00012261"/>
    </source>
</evidence>
<dbReference type="Pfam" id="PF00551">
    <property type="entry name" value="Formyl_trans_N"/>
    <property type="match status" value="1"/>
</dbReference>
<evidence type="ECO:0000256" key="8">
    <source>
        <dbReference type="HAMAP-Rule" id="MF_00182"/>
    </source>
</evidence>
<dbReference type="InterPro" id="IPR005794">
    <property type="entry name" value="Fmt"/>
</dbReference>
<dbReference type="EMBL" id="SHNN01000001">
    <property type="protein sequence ID" value="MCX2979951.1"/>
    <property type="molecule type" value="Genomic_DNA"/>
</dbReference>
<evidence type="ECO:0000256" key="2">
    <source>
        <dbReference type="ARBA" id="ARBA00010699"/>
    </source>
</evidence>
<dbReference type="SUPFAM" id="SSF50486">
    <property type="entry name" value="FMT C-terminal domain-like"/>
    <property type="match status" value="1"/>
</dbReference>
<dbReference type="InterPro" id="IPR041711">
    <property type="entry name" value="Met-tRNA-FMT_N"/>
</dbReference>
<keyword evidence="12" id="KW-1185">Reference proteome</keyword>
<proteinExistence type="inferred from homology"/>
<name>A0ABT3TDU5_9GAMM</name>
<accession>A0ABT3TDU5</accession>
<dbReference type="Proteomes" id="UP001143362">
    <property type="component" value="Unassembled WGS sequence"/>
</dbReference>
<dbReference type="Pfam" id="PF02911">
    <property type="entry name" value="Formyl_trans_C"/>
    <property type="match status" value="1"/>
</dbReference>
<dbReference type="Gene3D" id="3.10.25.10">
    <property type="entry name" value="Formyl transferase, C-terminal domain"/>
    <property type="match status" value="1"/>
</dbReference>
<keyword evidence="6 8" id="KW-0648">Protein biosynthesis</keyword>
<keyword evidence="5 8" id="KW-0808">Transferase</keyword>
<evidence type="ECO:0000259" key="9">
    <source>
        <dbReference type="Pfam" id="PF00551"/>
    </source>
</evidence>
<evidence type="ECO:0000313" key="12">
    <source>
        <dbReference type="Proteomes" id="UP001143362"/>
    </source>
</evidence>
<evidence type="ECO:0000256" key="4">
    <source>
        <dbReference type="ARBA" id="ARBA00016014"/>
    </source>
</evidence>
<dbReference type="SUPFAM" id="SSF53328">
    <property type="entry name" value="Formyltransferase"/>
    <property type="match status" value="1"/>
</dbReference>
<feature type="binding site" evidence="8">
    <location>
        <begin position="116"/>
        <end position="119"/>
    </location>
    <ligand>
        <name>(6S)-5,6,7,8-tetrahydrofolate</name>
        <dbReference type="ChEBI" id="CHEBI:57453"/>
    </ligand>
</feature>
<comment type="caution">
    <text evidence="11">The sequence shown here is derived from an EMBL/GenBank/DDBJ whole genome shotgun (WGS) entry which is preliminary data.</text>
</comment>
<reference evidence="11" key="1">
    <citation type="submission" date="2019-02" db="EMBL/GenBank/DDBJ databases">
        <authorList>
            <person name="Li S.-H."/>
        </authorList>
    </citation>
    <scope>NUCLEOTIDE SEQUENCE</scope>
    <source>
        <strain evidence="11">IMCC14734</strain>
    </source>
</reference>
<dbReference type="InterPro" id="IPR036477">
    <property type="entry name" value="Formyl_transf_N_sf"/>
</dbReference>
<gene>
    <name evidence="8" type="primary">fmt</name>
    <name evidence="11" type="ORF">EYC98_03630</name>
</gene>